<dbReference type="RefSeq" id="WP_079913428.1">
    <property type="nucleotide sequence ID" value="NZ_BAABJG010000058.1"/>
</dbReference>
<protein>
    <recommendedName>
        <fullName evidence="3">4Fe4S-binding SPASM domain-containing protein</fullName>
    </recommendedName>
</protein>
<reference evidence="2" key="1">
    <citation type="journal article" date="2019" name="Int. J. Syst. Evol. Microbiol.">
        <title>The Global Catalogue of Microorganisms (GCM) 10K type strain sequencing project: providing services to taxonomists for standard genome sequencing and annotation.</title>
        <authorList>
            <consortium name="The Broad Institute Genomics Platform"/>
            <consortium name="The Broad Institute Genome Sequencing Center for Infectious Disease"/>
            <person name="Wu L."/>
            <person name="Ma J."/>
        </authorList>
    </citation>
    <scope>NUCLEOTIDE SEQUENCE [LARGE SCALE GENOMIC DNA]</scope>
    <source>
        <strain evidence="2">CCUG 53270</strain>
    </source>
</reference>
<dbReference type="EMBL" id="JBHTLU010000050">
    <property type="protein sequence ID" value="MFD1224824.1"/>
    <property type="molecule type" value="Genomic_DNA"/>
</dbReference>
<proteinExistence type="predicted"/>
<evidence type="ECO:0008006" key="3">
    <source>
        <dbReference type="Google" id="ProtNLM"/>
    </source>
</evidence>
<sequence length="95" mass="11023">MKTINHVNYKDQDGNIYCCLRNKVVKLDEDQRQSFCQGCSMFAGNAGGKGVECMWADMRNVDDPYIVTDPLQEFFRNQVRHVRMNYLNTISVFCS</sequence>
<accession>A0ABW3UZ11</accession>
<gene>
    <name evidence="1" type="ORF">ACFQ4B_32415</name>
</gene>
<keyword evidence="2" id="KW-1185">Reference proteome</keyword>
<organism evidence="1 2">
    <name type="scientific">Paenibacillus vulneris</name>
    <dbReference type="NCBI Taxonomy" id="1133364"/>
    <lineage>
        <taxon>Bacteria</taxon>
        <taxon>Bacillati</taxon>
        <taxon>Bacillota</taxon>
        <taxon>Bacilli</taxon>
        <taxon>Bacillales</taxon>
        <taxon>Paenibacillaceae</taxon>
        <taxon>Paenibacillus</taxon>
    </lineage>
</organism>
<evidence type="ECO:0000313" key="1">
    <source>
        <dbReference type="EMBL" id="MFD1224824.1"/>
    </source>
</evidence>
<evidence type="ECO:0000313" key="2">
    <source>
        <dbReference type="Proteomes" id="UP001597180"/>
    </source>
</evidence>
<name>A0ABW3UZ11_9BACL</name>
<dbReference type="Proteomes" id="UP001597180">
    <property type="component" value="Unassembled WGS sequence"/>
</dbReference>
<comment type="caution">
    <text evidence="1">The sequence shown here is derived from an EMBL/GenBank/DDBJ whole genome shotgun (WGS) entry which is preliminary data.</text>
</comment>